<organism evidence="14 15">
    <name type="scientific">Rotaria sordida</name>
    <dbReference type="NCBI Taxonomy" id="392033"/>
    <lineage>
        <taxon>Eukaryota</taxon>
        <taxon>Metazoa</taxon>
        <taxon>Spiralia</taxon>
        <taxon>Gnathifera</taxon>
        <taxon>Rotifera</taxon>
        <taxon>Eurotatoria</taxon>
        <taxon>Bdelloidea</taxon>
        <taxon>Philodinida</taxon>
        <taxon>Philodinidae</taxon>
        <taxon>Rotaria</taxon>
    </lineage>
</organism>
<dbReference type="InterPro" id="IPR007695">
    <property type="entry name" value="DNA_mismatch_repair_MutS-lik_N"/>
</dbReference>
<feature type="region of interest" description="Disordered" evidence="11">
    <location>
        <begin position="1123"/>
        <end position="1164"/>
    </location>
</feature>
<dbReference type="FunFam" id="3.30.420.110:FF:000002">
    <property type="entry name" value="DNA mismatch repair protein"/>
    <property type="match status" value="1"/>
</dbReference>
<dbReference type="SMART" id="SM00533">
    <property type="entry name" value="MUTSd"/>
    <property type="match status" value="1"/>
</dbReference>
<evidence type="ECO:0000259" key="13">
    <source>
        <dbReference type="PROSITE" id="PS00486"/>
    </source>
</evidence>
<dbReference type="Gene3D" id="1.10.1420.10">
    <property type="match status" value="2"/>
</dbReference>
<name>A0A814EIA6_9BILA</name>
<keyword evidence="12" id="KW-0812">Transmembrane</keyword>
<evidence type="ECO:0000256" key="3">
    <source>
        <dbReference type="ARBA" id="ARBA00019549"/>
    </source>
</evidence>
<feature type="domain" description="DNA mismatch repair proteins mutS family" evidence="13">
    <location>
        <begin position="774"/>
        <end position="790"/>
    </location>
</feature>
<dbReference type="SUPFAM" id="SSF52540">
    <property type="entry name" value="P-loop containing nucleoside triphosphate hydrolases"/>
    <property type="match status" value="1"/>
</dbReference>
<dbReference type="GO" id="GO:0030983">
    <property type="term" value="F:mismatched DNA binding"/>
    <property type="evidence" value="ECO:0007669"/>
    <property type="project" value="InterPro"/>
</dbReference>
<feature type="compositionally biased region" description="Basic residues" evidence="11">
    <location>
        <begin position="1131"/>
        <end position="1148"/>
    </location>
</feature>
<dbReference type="GO" id="GO:0005524">
    <property type="term" value="F:ATP binding"/>
    <property type="evidence" value="ECO:0007669"/>
    <property type="project" value="UniProtKB-KW"/>
</dbReference>
<dbReference type="InterPro" id="IPR045076">
    <property type="entry name" value="MutS"/>
</dbReference>
<gene>
    <name evidence="14" type="ORF">ZHD862_LOCUS10925</name>
</gene>
<dbReference type="PANTHER" id="PTHR11361:SF35">
    <property type="entry name" value="DNA MISMATCH REPAIR PROTEIN MSH2"/>
    <property type="match status" value="1"/>
</dbReference>
<dbReference type="InterPro" id="IPR000432">
    <property type="entry name" value="DNA_mismatch_repair_MutS_C"/>
</dbReference>
<proteinExistence type="inferred from homology"/>
<sequence>METDNEEILNESTNGITSTVDTDFYLAYKKLPIKTAVTIRLFERNEYYTCHGDDALFIARELLHSTNALKYWKTSDGNKPLETIYVSNKQFEDILRKLLLIKQYRVEIWKKTQKTSNDWTLAYHGSPGNLTQFEDILFSSSSTSQESSGVLSCKLATENGVTMLGLALIDVHTLTIKLCQVTVSNHYSNLETILVQLAPKECLLPTFTSTEDNYLQLKKVIEKSGVLVTERPKVDFSSKDIKQDLCRLLIKSKDEDNDKFEMKVGVMPEMQMEYAKCALSAAIKFLQLLADKNQLNLFHLKTHQPDLYMRLDTAAMIALNIFPDSRQRPDFSANSKSSSLYGLLNNCRTAQGQRLLMQWLKQPLTDMAKINERLDIVDAFVNDSSIRNFITQDFLGRIPDFERLVRKFIRKKANLEDCYKIYVAVNKMPKLIEYISEFNGPNKDVLNHLIIQPLQGMIEIFSKYIEMIETTMDLDRIGNHEYIIKPDYDKDLKECRKKQDELESKMHDDLSSICDKLSSYLSSTPSRSSISKKNGNETTREPIRLVYDPKQGGWLYRINRKESATLQKQLPNITIKVTKKEGIFFQTSRLNDLNTKYSMLNATYNETSKELIDEVLNIASSYCDSLSQLAEILAQIDCLVSFAIASVNGNYIRPIFSNEQQKIHLIDSRHPCVEKQDNINFISNTVELDRNKQRFQIITGPNMGGKSTYIRQVGVIQLMAQVGCFVPCTSCHTTIVDCILARLGANDDLSLGVSTFMSEMLEMSTILDIATSNSLLIIDELGRGTSTYDGFGLAWAVAHYICTTIKCFCLFATHFHELTSIEEEQPGIIQNFHVDALPVNDQLVLLYKLKPGVCDQSFGIHVAQLAQFPEHVIEFAKKRAQELEEFNSNENGKENIGHGFASSESVDLIWNELEKLKSINDQEQAHKMVLSLLNKAGNVVIFITIGATVFATESLVYVERLRLNNNENPRRWGMWLLVPNLILSFLTSLCFITASLLNWCDYRNMEVTGILSHNVDKYNGSVYKAPSESNTTSVIKAQYPHQDYPNTCYQISGLNNNNNNQQNPMGYPPPPSYAALVNPSYQPTPPGLFGYSRSGSPTMNLMHQHTNFDPYYPRHYMTETLEMDDLSRTNRSSRRRSRIRRQSSHRSRSNSPDESTIIDDNNQKQTQFIPIPIPYYQPQQTASTSQTTKLQTPMVSSNNNPSSISYIVPQSKQQYMEETVQPNTKVTNMLKYGTVQPSLMVSNPSQPVYTIAYRTNNGGNVLGQNIITGPAAATYVTATRKQISEITSLISDSDKEEDRNYQTIPKQRNSKKININEAWTWRKL</sequence>
<keyword evidence="8" id="KW-0234">DNA repair</keyword>
<dbReference type="Gene3D" id="3.40.1170.10">
    <property type="entry name" value="DNA repair protein MutS, domain I"/>
    <property type="match status" value="1"/>
</dbReference>
<evidence type="ECO:0000256" key="12">
    <source>
        <dbReference type="SAM" id="Phobius"/>
    </source>
</evidence>
<comment type="subcellular location">
    <subcellularLocation>
        <location evidence="1">Nucleus</location>
    </subcellularLocation>
</comment>
<evidence type="ECO:0000256" key="6">
    <source>
        <dbReference type="ARBA" id="ARBA00022840"/>
    </source>
</evidence>
<evidence type="ECO:0000256" key="4">
    <source>
        <dbReference type="ARBA" id="ARBA00022741"/>
    </source>
</evidence>
<dbReference type="InterPro" id="IPR007860">
    <property type="entry name" value="DNA_mmatch_repair_MutS_con_dom"/>
</dbReference>
<dbReference type="GO" id="GO:0032301">
    <property type="term" value="C:MutSalpha complex"/>
    <property type="evidence" value="ECO:0007669"/>
    <property type="project" value="TreeGrafter"/>
</dbReference>
<keyword evidence="12" id="KW-1133">Transmembrane helix</keyword>
<evidence type="ECO:0000256" key="2">
    <source>
        <dbReference type="ARBA" id="ARBA00006271"/>
    </source>
</evidence>
<evidence type="ECO:0000256" key="11">
    <source>
        <dbReference type="SAM" id="MobiDB-lite"/>
    </source>
</evidence>
<dbReference type="Pfam" id="PF05192">
    <property type="entry name" value="MutS_III"/>
    <property type="match status" value="1"/>
</dbReference>
<dbReference type="Pfam" id="PF01624">
    <property type="entry name" value="MutS_I"/>
    <property type="match status" value="1"/>
</dbReference>
<evidence type="ECO:0000313" key="15">
    <source>
        <dbReference type="Proteomes" id="UP000663864"/>
    </source>
</evidence>
<evidence type="ECO:0000256" key="5">
    <source>
        <dbReference type="ARBA" id="ARBA00022763"/>
    </source>
</evidence>
<feature type="region of interest" description="Disordered" evidence="11">
    <location>
        <begin position="1178"/>
        <end position="1202"/>
    </location>
</feature>
<dbReference type="SMART" id="SM00534">
    <property type="entry name" value="MUTSac"/>
    <property type="match status" value="1"/>
</dbReference>
<comment type="caution">
    <text evidence="14">The sequence shown here is derived from an EMBL/GenBank/DDBJ whole genome shotgun (WGS) entry which is preliminary data.</text>
</comment>
<protein>
    <recommendedName>
        <fullName evidence="10">DNA mismatch repair protein MSH2</fullName>
    </recommendedName>
    <alternativeName>
        <fullName evidence="3">DNA mismatch repair protein Msh2</fullName>
    </alternativeName>
</protein>
<feature type="transmembrane region" description="Helical" evidence="12">
    <location>
        <begin position="939"/>
        <end position="958"/>
    </location>
</feature>
<dbReference type="Pfam" id="PF05188">
    <property type="entry name" value="MutS_II"/>
    <property type="match status" value="1"/>
</dbReference>
<feature type="transmembrane region" description="Helical" evidence="12">
    <location>
        <begin position="978"/>
        <end position="999"/>
    </location>
</feature>
<dbReference type="InterPro" id="IPR036678">
    <property type="entry name" value="MutS_con_dom_sf"/>
</dbReference>
<dbReference type="GO" id="GO:0140664">
    <property type="term" value="F:ATP-dependent DNA damage sensor activity"/>
    <property type="evidence" value="ECO:0007669"/>
    <property type="project" value="InterPro"/>
</dbReference>
<dbReference type="PANTHER" id="PTHR11361">
    <property type="entry name" value="DNA MISMATCH REPAIR PROTEIN MUTS FAMILY MEMBER"/>
    <property type="match status" value="1"/>
</dbReference>
<dbReference type="InterPro" id="IPR007696">
    <property type="entry name" value="DNA_mismatch_repair_MutS_core"/>
</dbReference>
<dbReference type="InterPro" id="IPR016151">
    <property type="entry name" value="DNA_mismatch_repair_MutS_N"/>
</dbReference>
<keyword evidence="5" id="KW-0227">DNA damage</keyword>
<evidence type="ECO:0000256" key="9">
    <source>
        <dbReference type="ARBA" id="ARBA00023242"/>
    </source>
</evidence>
<evidence type="ECO:0000256" key="1">
    <source>
        <dbReference type="ARBA" id="ARBA00004123"/>
    </source>
</evidence>
<evidence type="ECO:0000256" key="8">
    <source>
        <dbReference type="ARBA" id="ARBA00023204"/>
    </source>
</evidence>
<keyword evidence="7" id="KW-0238">DNA-binding</keyword>
<dbReference type="GO" id="GO:0006312">
    <property type="term" value="P:mitotic recombination"/>
    <property type="evidence" value="ECO:0007669"/>
    <property type="project" value="TreeGrafter"/>
</dbReference>
<dbReference type="FunFam" id="1.10.1420.10:FF:000003">
    <property type="entry name" value="DNA mismatch repair protein"/>
    <property type="match status" value="1"/>
</dbReference>
<dbReference type="PROSITE" id="PS00486">
    <property type="entry name" value="DNA_MISMATCH_REPAIR_2"/>
    <property type="match status" value="1"/>
</dbReference>
<evidence type="ECO:0000256" key="10">
    <source>
        <dbReference type="ARBA" id="ARBA00073545"/>
    </source>
</evidence>
<comment type="similarity">
    <text evidence="2">Belongs to the DNA mismatch repair MutS family.</text>
</comment>
<dbReference type="Gene3D" id="3.40.50.300">
    <property type="entry name" value="P-loop containing nucleotide triphosphate hydrolases"/>
    <property type="match status" value="1"/>
</dbReference>
<dbReference type="GO" id="GO:0006298">
    <property type="term" value="P:mismatch repair"/>
    <property type="evidence" value="ECO:0007669"/>
    <property type="project" value="InterPro"/>
</dbReference>
<dbReference type="EMBL" id="CAJNOT010000401">
    <property type="protein sequence ID" value="CAF0969452.1"/>
    <property type="molecule type" value="Genomic_DNA"/>
</dbReference>
<dbReference type="SUPFAM" id="SSF48334">
    <property type="entry name" value="DNA repair protein MutS, domain III"/>
    <property type="match status" value="1"/>
</dbReference>
<reference evidence="14" key="1">
    <citation type="submission" date="2021-02" db="EMBL/GenBank/DDBJ databases">
        <authorList>
            <person name="Nowell W R."/>
        </authorList>
    </citation>
    <scope>NUCLEOTIDE SEQUENCE</scope>
</reference>
<dbReference type="Proteomes" id="UP000663864">
    <property type="component" value="Unassembled WGS sequence"/>
</dbReference>
<feature type="compositionally biased region" description="Polar residues" evidence="11">
    <location>
        <begin position="1152"/>
        <end position="1164"/>
    </location>
</feature>
<evidence type="ECO:0000313" key="14">
    <source>
        <dbReference type="EMBL" id="CAF0969452.1"/>
    </source>
</evidence>
<dbReference type="Gene3D" id="3.30.420.110">
    <property type="entry name" value="MutS, connector domain"/>
    <property type="match status" value="1"/>
</dbReference>
<keyword evidence="6" id="KW-0067">ATP-binding</keyword>
<keyword evidence="9" id="KW-0539">Nucleus</keyword>
<dbReference type="InterPro" id="IPR027417">
    <property type="entry name" value="P-loop_NTPase"/>
</dbReference>
<evidence type="ECO:0000256" key="7">
    <source>
        <dbReference type="ARBA" id="ARBA00023125"/>
    </source>
</evidence>
<keyword evidence="12" id="KW-0472">Membrane</keyword>
<dbReference type="InterPro" id="IPR036187">
    <property type="entry name" value="DNA_mismatch_repair_MutS_sf"/>
</dbReference>
<keyword evidence="4" id="KW-0547">Nucleotide-binding</keyword>
<accession>A0A814EIA6</accession>
<dbReference type="Pfam" id="PF00488">
    <property type="entry name" value="MutS_V"/>
    <property type="match status" value="1"/>
</dbReference>